<dbReference type="GO" id="GO:0008794">
    <property type="term" value="F:arsenate reductase (glutaredoxin) activity"/>
    <property type="evidence" value="ECO:0007669"/>
    <property type="project" value="UniProtKB-UniRule"/>
</dbReference>
<dbReference type="PANTHER" id="PTHR30041:SF5">
    <property type="entry name" value="ARSENATE REDUCTASE-RELATED"/>
    <property type="match status" value="1"/>
</dbReference>
<evidence type="ECO:0000256" key="2">
    <source>
        <dbReference type="ARBA" id="ARBA00022849"/>
    </source>
</evidence>
<evidence type="ECO:0000256" key="7">
    <source>
        <dbReference type="RuleBase" id="RU362029"/>
    </source>
</evidence>
<evidence type="ECO:0000256" key="3">
    <source>
        <dbReference type="ARBA" id="ARBA00023002"/>
    </source>
</evidence>
<dbReference type="Proteomes" id="UP000266302">
    <property type="component" value="Unassembled WGS sequence"/>
</dbReference>
<evidence type="ECO:0000313" key="8">
    <source>
        <dbReference type="EMBL" id="RID97427.1"/>
    </source>
</evidence>
<dbReference type="PANTHER" id="PTHR30041">
    <property type="entry name" value="ARSENATE REDUCTASE"/>
    <property type="match status" value="1"/>
</dbReference>
<evidence type="ECO:0000256" key="1">
    <source>
        <dbReference type="ARBA" id="ARBA00007198"/>
    </source>
</evidence>
<sequence>MPTTTIYHNPQCSTSRKALALLREHGLEPQIVEYLKTPPDRASLQALITASGRPVSDFVRAKEALFDELQLGAQGVTDAQRLDALAAHPRLLERPIVITERGTRLGRPLEALLDILPPTP</sequence>
<protein>
    <recommendedName>
        <fullName evidence="5 7">Arsenate reductase</fullName>
        <ecNumber evidence="4 7">1.20.4.1</ecNumber>
    </recommendedName>
</protein>
<dbReference type="InterPro" id="IPR006659">
    <property type="entry name" value="Arsenate_reductase"/>
</dbReference>
<dbReference type="NCBIfam" id="TIGR00014">
    <property type="entry name" value="arsC"/>
    <property type="match status" value="1"/>
</dbReference>
<reference evidence="8 9" key="1">
    <citation type="submission" date="2018-09" db="EMBL/GenBank/DDBJ databases">
        <title>Draft genome of Simplicispira sp. NY-02.</title>
        <authorList>
            <person name="Im W.T."/>
        </authorList>
    </citation>
    <scope>NUCLEOTIDE SEQUENCE [LARGE SCALE GENOMIC DNA]</scope>
    <source>
        <strain evidence="8 9">NY-02</strain>
    </source>
</reference>
<dbReference type="AlphaFoldDB" id="A0A398C897"/>
<dbReference type="RefSeq" id="WP_119110095.1">
    <property type="nucleotide sequence ID" value="NZ_QXJC01000007.1"/>
</dbReference>
<keyword evidence="2" id="KW-0059">Arsenical resistance</keyword>
<evidence type="ECO:0000313" key="9">
    <source>
        <dbReference type="Proteomes" id="UP000266302"/>
    </source>
</evidence>
<comment type="similarity">
    <text evidence="1 6 7">Belongs to the ArsC family.</text>
</comment>
<dbReference type="Pfam" id="PF03960">
    <property type="entry name" value="ArsC"/>
    <property type="match status" value="1"/>
</dbReference>
<comment type="caution">
    <text evidence="8">The sequence shown here is derived from an EMBL/GenBank/DDBJ whole genome shotgun (WGS) entry which is preliminary data.</text>
</comment>
<dbReference type="EMBL" id="QXJC01000007">
    <property type="protein sequence ID" value="RID97427.1"/>
    <property type="molecule type" value="Genomic_DNA"/>
</dbReference>
<keyword evidence="9" id="KW-1185">Reference proteome</keyword>
<dbReference type="InterPro" id="IPR036249">
    <property type="entry name" value="Thioredoxin-like_sf"/>
</dbReference>
<proteinExistence type="inferred from homology"/>
<gene>
    <name evidence="8" type="primary">arsC</name>
    <name evidence="8" type="ORF">D3F03_14295</name>
</gene>
<organism evidence="8 9">
    <name type="scientific">Simplicispira hankyongi</name>
    <dbReference type="NCBI Taxonomy" id="2315688"/>
    <lineage>
        <taxon>Bacteria</taxon>
        <taxon>Pseudomonadati</taxon>
        <taxon>Pseudomonadota</taxon>
        <taxon>Betaproteobacteria</taxon>
        <taxon>Burkholderiales</taxon>
        <taxon>Comamonadaceae</taxon>
        <taxon>Simplicispira</taxon>
    </lineage>
</organism>
<dbReference type="PROSITE" id="PS51353">
    <property type="entry name" value="ARSC"/>
    <property type="match status" value="1"/>
</dbReference>
<dbReference type="InterPro" id="IPR006660">
    <property type="entry name" value="Arsenate_reductase-like"/>
</dbReference>
<dbReference type="GO" id="GO:0046685">
    <property type="term" value="P:response to arsenic-containing substance"/>
    <property type="evidence" value="ECO:0007669"/>
    <property type="project" value="UniProtKB-KW"/>
</dbReference>
<evidence type="ECO:0000256" key="6">
    <source>
        <dbReference type="PROSITE-ProRule" id="PRU01282"/>
    </source>
</evidence>
<dbReference type="OrthoDB" id="9790554at2"/>
<dbReference type="SUPFAM" id="SSF52833">
    <property type="entry name" value="Thioredoxin-like"/>
    <property type="match status" value="1"/>
</dbReference>
<name>A0A398C897_9BURK</name>
<accession>A0A398C897</accession>
<comment type="catalytic activity">
    <reaction evidence="7">
        <text>[glutaredoxin]-dithiol + arsenate + glutathione + H(+) = glutathionyl-S-S-[glutaredoxin] + arsenite + H2O</text>
        <dbReference type="Rhea" id="RHEA:22016"/>
        <dbReference type="Rhea" id="RHEA-COMP:10729"/>
        <dbReference type="Rhea" id="RHEA-COMP:17668"/>
        <dbReference type="ChEBI" id="CHEBI:15377"/>
        <dbReference type="ChEBI" id="CHEBI:15378"/>
        <dbReference type="ChEBI" id="CHEBI:29242"/>
        <dbReference type="ChEBI" id="CHEBI:29950"/>
        <dbReference type="ChEBI" id="CHEBI:48597"/>
        <dbReference type="ChEBI" id="CHEBI:57925"/>
        <dbReference type="ChEBI" id="CHEBI:146199"/>
        <dbReference type="EC" id="1.20.4.1"/>
    </reaction>
</comment>
<evidence type="ECO:0000256" key="5">
    <source>
        <dbReference type="ARBA" id="ARBA00039879"/>
    </source>
</evidence>
<dbReference type="Gene3D" id="3.40.30.10">
    <property type="entry name" value="Glutaredoxin"/>
    <property type="match status" value="1"/>
</dbReference>
<dbReference type="EC" id="1.20.4.1" evidence="4 7"/>
<dbReference type="CDD" id="cd03034">
    <property type="entry name" value="ArsC_ArsC"/>
    <property type="match status" value="1"/>
</dbReference>
<keyword evidence="3 7" id="KW-0560">Oxidoreductase</keyword>
<evidence type="ECO:0000256" key="4">
    <source>
        <dbReference type="ARBA" id="ARBA00038969"/>
    </source>
</evidence>